<reference evidence="1" key="1">
    <citation type="submission" date="2021-06" db="EMBL/GenBank/DDBJ databases">
        <authorList>
            <person name="Kallberg Y."/>
            <person name="Tangrot J."/>
            <person name="Rosling A."/>
        </authorList>
    </citation>
    <scope>NUCLEOTIDE SEQUENCE</scope>
    <source>
        <strain evidence="1">MA461A</strain>
    </source>
</reference>
<gene>
    <name evidence="1" type="ORF">RPERSI_LOCUS35169</name>
</gene>
<feature type="non-terminal residue" evidence="1">
    <location>
        <position position="110"/>
    </location>
</feature>
<dbReference type="Proteomes" id="UP000789920">
    <property type="component" value="Unassembled WGS sequence"/>
</dbReference>
<evidence type="ECO:0000313" key="2">
    <source>
        <dbReference type="Proteomes" id="UP000789920"/>
    </source>
</evidence>
<keyword evidence="2" id="KW-1185">Reference proteome</keyword>
<comment type="caution">
    <text evidence="1">The sequence shown here is derived from an EMBL/GenBank/DDBJ whole genome shotgun (WGS) entry which is preliminary data.</text>
</comment>
<proteinExistence type="predicted"/>
<accession>A0ACA9STE5</accession>
<organism evidence="1 2">
    <name type="scientific">Racocetra persica</name>
    <dbReference type="NCBI Taxonomy" id="160502"/>
    <lineage>
        <taxon>Eukaryota</taxon>
        <taxon>Fungi</taxon>
        <taxon>Fungi incertae sedis</taxon>
        <taxon>Mucoromycota</taxon>
        <taxon>Glomeromycotina</taxon>
        <taxon>Glomeromycetes</taxon>
        <taxon>Diversisporales</taxon>
        <taxon>Gigasporaceae</taxon>
        <taxon>Racocetra</taxon>
    </lineage>
</organism>
<protein>
    <submittedName>
        <fullName evidence="1">3810_t:CDS:1</fullName>
    </submittedName>
</protein>
<name>A0ACA9STE5_9GLOM</name>
<sequence length="110" mass="11826">CIYPVFAIIFSNILQAFAKTNDDLRNSATFWSLMFLAIAAAGFVGNFVQGIAFGASGEKLTKRIRSMSFAAILRQDISYFDEEEHGVGTLTSQLSIDATHVNGLAGSTLG</sequence>
<dbReference type="EMBL" id="CAJVQC010161144">
    <property type="protein sequence ID" value="CAG8848522.1"/>
    <property type="molecule type" value="Genomic_DNA"/>
</dbReference>
<evidence type="ECO:0000313" key="1">
    <source>
        <dbReference type="EMBL" id="CAG8848522.1"/>
    </source>
</evidence>
<feature type="non-terminal residue" evidence="1">
    <location>
        <position position="1"/>
    </location>
</feature>